<keyword evidence="5" id="KW-0627">Porphyrin biosynthesis</keyword>
<dbReference type="InterPro" id="IPR028281">
    <property type="entry name" value="Sirohaem_synthase_central"/>
</dbReference>
<dbReference type="Pfam" id="PF14824">
    <property type="entry name" value="Sirohm_synth_M"/>
    <property type="match status" value="1"/>
</dbReference>
<evidence type="ECO:0000256" key="2">
    <source>
        <dbReference type="ARBA" id="ARBA00012400"/>
    </source>
</evidence>
<dbReference type="Proteomes" id="UP000198601">
    <property type="component" value="Unassembled WGS sequence"/>
</dbReference>
<evidence type="ECO:0000256" key="6">
    <source>
        <dbReference type="ARBA" id="ARBA00047561"/>
    </source>
</evidence>
<keyword evidence="4" id="KW-0520">NAD</keyword>
<dbReference type="GO" id="GO:0019354">
    <property type="term" value="P:siroheme biosynthetic process"/>
    <property type="evidence" value="ECO:0007669"/>
    <property type="project" value="UniProtKB-UniPathway"/>
</dbReference>
<dbReference type="InterPro" id="IPR028161">
    <property type="entry name" value="Met8-like"/>
</dbReference>
<dbReference type="InterPro" id="IPR006367">
    <property type="entry name" value="Sirohaem_synthase_N"/>
</dbReference>
<dbReference type="Gene3D" id="3.40.50.720">
    <property type="entry name" value="NAD(P)-binding Rossmann-like Domain"/>
    <property type="match status" value="1"/>
</dbReference>
<dbReference type="SUPFAM" id="SSF75615">
    <property type="entry name" value="Siroheme synthase middle domains-like"/>
    <property type="match status" value="1"/>
</dbReference>
<dbReference type="PANTHER" id="PTHR35330:SF1">
    <property type="entry name" value="SIROHEME BIOSYNTHESIS PROTEIN MET8"/>
    <property type="match status" value="1"/>
</dbReference>
<evidence type="ECO:0000259" key="7">
    <source>
        <dbReference type="Pfam" id="PF14824"/>
    </source>
</evidence>
<protein>
    <recommendedName>
        <fullName evidence="2">precorrin-2 dehydrogenase</fullName>
        <ecNumber evidence="2">1.3.1.76</ecNumber>
    </recommendedName>
</protein>
<gene>
    <name evidence="8" type="ORF">SAMN04487970_100875</name>
</gene>
<feature type="domain" description="Siroheme synthase central" evidence="7">
    <location>
        <begin position="137"/>
        <end position="163"/>
    </location>
</feature>
<evidence type="ECO:0000313" key="8">
    <source>
        <dbReference type="EMBL" id="SCW46437.1"/>
    </source>
</evidence>
<proteinExistence type="predicted"/>
<keyword evidence="3" id="KW-0560">Oxidoreductase</keyword>
<keyword evidence="9" id="KW-1185">Reference proteome</keyword>
<dbReference type="Gene3D" id="1.10.8.610">
    <property type="entry name" value="SirC, precorrin-2 dehydrogenase, C-terminal helical domain-like"/>
    <property type="match status" value="1"/>
</dbReference>
<dbReference type="EC" id="1.3.1.76" evidence="2"/>
<name>A0A1G4QPP5_9BACL</name>
<dbReference type="GO" id="GO:0004325">
    <property type="term" value="F:ferrochelatase activity"/>
    <property type="evidence" value="ECO:0007669"/>
    <property type="project" value="InterPro"/>
</dbReference>
<reference evidence="9" key="1">
    <citation type="submission" date="2016-10" db="EMBL/GenBank/DDBJ databases">
        <authorList>
            <person name="Varghese N."/>
            <person name="Submissions S."/>
        </authorList>
    </citation>
    <scope>NUCLEOTIDE SEQUENCE [LARGE SCALE GENOMIC DNA]</scope>
    <source>
        <strain evidence="9">CGMCC 1.8946</strain>
    </source>
</reference>
<comment type="catalytic activity">
    <reaction evidence="6">
        <text>precorrin-2 + NAD(+) = sirohydrochlorin + NADH + 2 H(+)</text>
        <dbReference type="Rhea" id="RHEA:15613"/>
        <dbReference type="ChEBI" id="CHEBI:15378"/>
        <dbReference type="ChEBI" id="CHEBI:57540"/>
        <dbReference type="ChEBI" id="CHEBI:57945"/>
        <dbReference type="ChEBI" id="CHEBI:58351"/>
        <dbReference type="ChEBI" id="CHEBI:58827"/>
        <dbReference type="EC" id="1.3.1.76"/>
    </reaction>
</comment>
<evidence type="ECO:0000256" key="4">
    <source>
        <dbReference type="ARBA" id="ARBA00023027"/>
    </source>
</evidence>
<sequence length="254" mass="27200">MTKAGEGRLPGPSPGVKSYYPAMLDLEGRPCTVIGGGRVAERKARALLEAGARVTVVSPVFTLQLEAWAASGAVRALRERYAPGLPALAEARLVFAATDDASVNAQVCAEAEALGKFANVADDGAGGGFLVPAAVRRGRLTLAVSTAGASPGLAAALRRRLEEAFGEEYAPYVELLHELRDIVQQAVPETGERQELFRRMLEWELLPLLRSGRTDDPAELRAELARRVLQDPTPGGMEAIGDWLRVDARQLGYE</sequence>
<dbReference type="AlphaFoldDB" id="A0A1G4QPP5"/>
<dbReference type="STRING" id="624147.SAMN04487970_100875"/>
<dbReference type="SUPFAM" id="SSF51735">
    <property type="entry name" value="NAD(P)-binding Rossmann-fold domains"/>
    <property type="match status" value="1"/>
</dbReference>
<dbReference type="EMBL" id="FMTT01000008">
    <property type="protein sequence ID" value="SCW46437.1"/>
    <property type="molecule type" value="Genomic_DNA"/>
</dbReference>
<dbReference type="GO" id="GO:0043115">
    <property type="term" value="F:precorrin-2 dehydrogenase activity"/>
    <property type="evidence" value="ECO:0007669"/>
    <property type="project" value="UniProtKB-EC"/>
</dbReference>
<dbReference type="PANTHER" id="PTHR35330">
    <property type="entry name" value="SIROHEME BIOSYNTHESIS PROTEIN MET8"/>
    <property type="match status" value="1"/>
</dbReference>
<evidence type="ECO:0000256" key="3">
    <source>
        <dbReference type="ARBA" id="ARBA00023002"/>
    </source>
</evidence>
<accession>A0A1G4QPP5</accession>
<dbReference type="NCBIfam" id="TIGR01470">
    <property type="entry name" value="cysG_Nterm"/>
    <property type="match status" value="1"/>
</dbReference>
<evidence type="ECO:0000313" key="9">
    <source>
        <dbReference type="Proteomes" id="UP000198601"/>
    </source>
</evidence>
<dbReference type="InterPro" id="IPR042518">
    <property type="entry name" value="SirC_C"/>
</dbReference>
<dbReference type="OrthoDB" id="9773765at2"/>
<evidence type="ECO:0000256" key="5">
    <source>
        <dbReference type="ARBA" id="ARBA00023244"/>
    </source>
</evidence>
<dbReference type="InterPro" id="IPR036291">
    <property type="entry name" value="NAD(P)-bd_dom_sf"/>
</dbReference>
<evidence type="ECO:0000256" key="1">
    <source>
        <dbReference type="ARBA" id="ARBA00005010"/>
    </source>
</evidence>
<comment type="pathway">
    <text evidence="1">Porphyrin-containing compound metabolism; siroheme biosynthesis; sirohydrochlorin from precorrin-2: step 1/1.</text>
</comment>
<dbReference type="Pfam" id="PF13241">
    <property type="entry name" value="NAD_binding_7"/>
    <property type="match status" value="1"/>
</dbReference>
<dbReference type="RefSeq" id="WP_090669409.1">
    <property type="nucleotide sequence ID" value="NZ_FMTT01000008.1"/>
</dbReference>
<organism evidence="8 9">
    <name type="scientific">Paenibacillus tianmuensis</name>
    <dbReference type="NCBI Taxonomy" id="624147"/>
    <lineage>
        <taxon>Bacteria</taxon>
        <taxon>Bacillati</taxon>
        <taxon>Bacillota</taxon>
        <taxon>Bacilli</taxon>
        <taxon>Bacillales</taxon>
        <taxon>Paenibacillaceae</taxon>
        <taxon>Paenibacillus</taxon>
    </lineage>
</organism>
<dbReference type="UniPathway" id="UPA00262">
    <property type="reaction ID" value="UER00222"/>
</dbReference>